<protein>
    <submittedName>
        <fullName evidence="2">Uncharacterized protein</fullName>
    </submittedName>
</protein>
<gene>
    <name evidence="2" type="ORF">P3S46_04860</name>
</gene>
<dbReference type="EMBL" id="JARJGR010000648">
    <property type="protein sequence ID" value="MDF3636545.1"/>
    <property type="molecule type" value="Genomic_DNA"/>
</dbReference>
<accession>A0AAW6NK58</accession>
<feature type="non-terminal residue" evidence="2">
    <location>
        <position position="1"/>
    </location>
</feature>
<reference evidence="2" key="1">
    <citation type="submission" date="2023-03" db="EMBL/GenBank/DDBJ databases">
        <title>A Study on Prevalence and Characterization of Enterobacter cloacae strains in China.</title>
        <authorList>
            <person name="Zheng Z."/>
        </authorList>
    </citation>
    <scope>NUCLEOTIDE SEQUENCE</scope>
    <source>
        <strain evidence="2">EC77</strain>
    </source>
</reference>
<name>A0AAW6NK58_ENTCL</name>
<evidence type="ECO:0000313" key="3">
    <source>
        <dbReference type="Proteomes" id="UP001215180"/>
    </source>
</evidence>
<feature type="region of interest" description="Disordered" evidence="1">
    <location>
        <begin position="39"/>
        <end position="60"/>
    </location>
</feature>
<feature type="compositionally biased region" description="Basic and acidic residues" evidence="1">
    <location>
        <begin position="40"/>
        <end position="51"/>
    </location>
</feature>
<sequence length="60" mass="6912">MISKTQEGQSLTQNELEYLHEIVRIALYNHRLNNVSISDVKNHDTGKESGRVEPQNYSLL</sequence>
<evidence type="ECO:0000256" key="1">
    <source>
        <dbReference type="SAM" id="MobiDB-lite"/>
    </source>
</evidence>
<comment type="caution">
    <text evidence="2">The sequence shown here is derived from an EMBL/GenBank/DDBJ whole genome shotgun (WGS) entry which is preliminary data.</text>
</comment>
<organism evidence="2 3">
    <name type="scientific">Enterobacter cloacae</name>
    <dbReference type="NCBI Taxonomy" id="550"/>
    <lineage>
        <taxon>Bacteria</taxon>
        <taxon>Pseudomonadati</taxon>
        <taxon>Pseudomonadota</taxon>
        <taxon>Gammaproteobacteria</taxon>
        <taxon>Enterobacterales</taxon>
        <taxon>Enterobacteriaceae</taxon>
        <taxon>Enterobacter</taxon>
        <taxon>Enterobacter cloacae complex</taxon>
    </lineage>
</organism>
<dbReference type="AlphaFoldDB" id="A0AAW6NK58"/>
<evidence type="ECO:0000313" key="2">
    <source>
        <dbReference type="EMBL" id="MDF3636545.1"/>
    </source>
</evidence>
<proteinExistence type="predicted"/>
<dbReference type="Proteomes" id="UP001215180">
    <property type="component" value="Unassembled WGS sequence"/>
</dbReference>